<dbReference type="Pfam" id="PF02673">
    <property type="entry name" value="BacA"/>
    <property type="match status" value="1"/>
</dbReference>
<accession>A0A345UKW2</accession>
<dbReference type="InterPro" id="IPR003824">
    <property type="entry name" value="UppP"/>
</dbReference>
<keyword evidence="6 14" id="KW-0812">Transmembrane</keyword>
<keyword evidence="14" id="KW-0573">Peptidoglycan synthesis</keyword>
<dbReference type="HAMAP" id="MF_01006">
    <property type="entry name" value="Undec_diphosphatase"/>
    <property type="match status" value="1"/>
</dbReference>
<evidence type="ECO:0000256" key="10">
    <source>
        <dbReference type="ARBA" id="ARBA00023251"/>
    </source>
</evidence>
<dbReference type="KEGG" id="cprv:CYPRO_1864"/>
<comment type="subcellular location">
    <subcellularLocation>
        <location evidence="1 14">Cell membrane</location>
        <topology evidence="1 14">Multi-pass membrane protein</topology>
    </subcellularLocation>
</comment>
<dbReference type="EMBL" id="CP027806">
    <property type="protein sequence ID" value="AXJ01114.1"/>
    <property type="molecule type" value="Genomic_DNA"/>
</dbReference>
<proteinExistence type="inferred from homology"/>
<dbReference type="PANTHER" id="PTHR30622">
    <property type="entry name" value="UNDECAPRENYL-DIPHOSPHATASE"/>
    <property type="match status" value="1"/>
</dbReference>
<comment type="catalytic activity">
    <reaction evidence="13 14">
        <text>di-trans,octa-cis-undecaprenyl diphosphate + H2O = di-trans,octa-cis-undecaprenyl phosphate + phosphate + H(+)</text>
        <dbReference type="Rhea" id="RHEA:28094"/>
        <dbReference type="ChEBI" id="CHEBI:15377"/>
        <dbReference type="ChEBI" id="CHEBI:15378"/>
        <dbReference type="ChEBI" id="CHEBI:43474"/>
        <dbReference type="ChEBI" id="CHEBI:58405"/>
        <dbReference type="ChEBI" id="CHEBI:60392"/>
        <dbReference type="EC" id="3.6.1.27"/>
    </reaction>
</comment>
<feature type="transmembrane region" description="Helical" evidence="14">
    <location>
        <begin position="118"/>
        <end position="138"/>
    </location>
</feature>
<feature type="transmembrane region" description="Helical" evidence="14">
    <location>
        <begin position="252"/>
        <end position="272"/>
    </location>
</feature>
<evidence type="ECO:0000256" key="11">
    <source>
        <dbReference type="ARBA" id="ARBA00032707"/>
    </source>
</evidence>
<evidence type="ECO:0000256" key="7">
    <source>
        <dbReference type="ARBA" id="ARBA00022801"/>
    </source>
</evidence>
<feature type="transmembrane region" description="Helical" evidence="14">
    <location>
        <begin position="158"/>
        <end position="182"/>
    </location>
</feature>
<keyword evidence="10 14" id="KW-0046">Antibiotic resistance</keyword>
<comment type="similarity">
    <text evidence="2 14">Belongs to the UppP family.</text>
</comment>
<evidence type="ECO:0000256" key="13">
    <source>
        <dbReference type="ARBA" id="ARBA00047594"/>
    </source>
</evidence>
<keyword evidence="7 14" id="KW-0378">Hydrolase</keyword>
<keyword evidence="14" id="KW-0133">Cell shape</keyword>
<evidence type="ECO:0000256" key="6">
    <source>
        <dbReference type="ARBA" id="ARBA00022692"/>
    </source>
</evidence>
<evidence type="ECO:0000256" key="14">
    <source>
        <dbReference type="HAMAP-Rule" id="MF_01006"/>
    </source>
</evidence>
<dbReference type="GO" id="GO:0046677">
    <property type="term" value="P:response to antibiotic"/>
    <property type="evidence" value="ECO:0007669"/>
    <property type="project" value="UniProtKB-UniRule"/>
</dbReference>
<dbReference type="EC" id="3.6.1.27" evidence="3 14"/>
<sequence>MDLLEAIILALVQGVTEFLPISSSGHLRIAGALLGQELDTDLLFDLIVHFGTLFSVFIYFRQKLTELLFSVFRILKSPVSCFRNWDNDYDLRFNTFILVSMIPAGIAGFTIRDQVETVFANPVGISSMFMVTGFMLYATKFYGEGTKGLTLKNTFIVGLAQALALLPGISRSGATISMAVYLGIKREDIANFTFIMMIPVLAGATLVDLLKLQTTGLADDMVLPLIVGFFVALVSGYYALKYLIILFKSKGIFYFAWYCWAIGIFGLIYFGLLGN</sequence>
<reference evidence="15 16" key="1">
    <citation type="submission" date="2018-03" db="EMBL/GenBank/DDBJ databases">
        <title>Phenotypic and genomic properties of Cyclonatronum proteinivorum gen. nov., sp. nov., a haloalkaliphilic bacteroidete from soda lakes possessing Na+-translocating rhodopsin.</title>
        <authorList>
            <person name="Toshchakov S.V."/>
            <person name="Korzhenkov A."/>
            <person name="Samarov N.I."/>
            <person name="Kublanov I.V."/>
            <person name="Muntyan M.S."/>
            <person name="Sorokin D.Y."/>
        </authorList>
    </citation>
    <scope>NUCLEOTIDE SEQUENCE [LARGE SCALE GENOMIC DNA]</scope>
    <source>
        <strain evidence="15 16">Omega</strain>
    </source>
</reference>
<evidence type="ECO:0000256" key="5">
    <source>
        <dbReference type="ARBA" id="ARBA00022475"/>
    </source>
</evidence>
<feature type="transmembrane region" description="Helical" evidence="14">
    <location>
        <begin position="189"/>
        <end position="210"/>
    </location>
</feature>
<dbReference type="GO" id="GO:0008360">
    <property type="term" value="P:regulation of cell shape"/>
    <property type="evidence" value="ECO:0007669"/>
    <property type="project" value="UniProtKB-KW"/>
</dbReference>
<keyword evidence="9 14" id="KW-0472">Membrane</keyword>
<comment type="miscellaneous">
    <text evidence="14">Bacitracin is thought to be involved in the inhibition of peptidoglycan synthesis by sequestering undecaprenyl diphosphate, thereby reducing the pool of lipid carrier available.</text>
</comment>
<feature type="transmembrane region" description="Helical" evidence="14">
    <location>
        <begin position="42"/>
        <end position="60"/>
    </location>
</feature>
<dbReference type="GO" id="GO:0005886">
    <property type="term" value="C:plasma membrane"/>
    <property type="evidence" value="ECO:0007669"/>
    <property type="project" value="UniProtKB-SubCell"/>
</dbReference>
<gene>
    <name evidence="14" type="primary">uppP</name>
    <name evidence="15" type="ORF">CYPRO_1864</name>
</gene>
<dbReference type="Proteomes" id="UP000254808">
    <property type="component" value="Chromosome"/>
</dbReference>
<evidence type="ECO:0000256" key="9">
    <source>
        <dbReference type="ARBA" id="ARBA00023136"/>
    </source>
</evidence>
<evidence type="ECO:0000256" key="4">
    <source>
        <dbReference type="ARBA" id="ARBA00021581"/>
    </source>
</evidence>
<evidence type="ECO:0000256" key="12">
    <source>
        <dbReference type="ARBA" id="ARBA00032932"/>
    </source>
</evidence>
<comment type="function">
    <text evidence="14">Catalyzes the dephosphorylation of undecaprenyl diphosphate (UPP). Confers resistance to bacitracin.</text>
</comment>
<organism evidence="15 16">
    <name type="scientific">Cyclonatronum proteinivorum</name>
    <dbReference type="NCBI Taxonomy" id="1457365"/>
    <lineage>
        <taxon>Bacteria</taxon>
        <taxon>Pseudomonadati</taxon>
        <taxon>Balneolota</taxon>
        <taxon>Balneolia</taxon>
        <taxon>Balneolales</taxon>
        <taxon>Cyclonatronaceae</taxon>
        <taxon>Cyclonatronum</taxon>
    </lineage>
</organism>
<evidence type="ECO:0000256" key="3">
    <source>
        <dbReference type="ARBA" id="ARBA00012374"/>
    </source>
</evidence>
<dbReference type="OrthoDB" id="9808289at2"/>
<evidence type="ECO:0000256" key="2">
    <source>
        <dbReference type="ARBA" id="ARBA00010621"/>
    </source>
</evidence>
<evidence type="ECO:0000313" key="16">
    <source>
        <dbReference type="Proteomes" id="UP000254808"/>
    </source>
</evidence>
<dbReference type="GO" id="GO:0009252">
    <property type="term" value="P:peptidoglycan biosynthetic process"/>
    <property type="evidence" value="ECO:0007669"/>
    <property type="project" value="UniProtKB-KW"/>
</dbReference>
<feature type="transmembrane region" description="Helical" evidence="14">
    <location>
        <begin position="222"/>
        <end position="240"/>
    </location>
</feature>
<keyword evidence="8 14" id="KW-1133">Transmembrane helix</keyword>
<evidence type="ECO:0000256" key="8">
    <source>
        <dbReference type="ARBA" id="ARBA00022989"/>
    </source>
</evidence>
<name>A0A345UKW2_9BACT</name>
<dbReference type="RefSeq" id="WP_114984343.1">
    <property type="nucleotide sequence ID" value="NZ_CP027806.1"/>
</dbReference>
<dbReference type="AlphaFoldDB" id="A0A345UKW2"/>
<dbReference type="GO" id="GO:0071555">
    <property type="term" value="P:cell wall organization"/>
    <property type="evidence" value="ECO:0007669"/>
    <property type="project" value="UniProtKB-KW"/>
</dbReference>
<keyword evidence="16" id="KW-1185">Reference proteome</keyword>
<evidence type="ECO:0000256" key="1">
    <source>
        <dbReference type="ARBA" id="ARBA00004651"/>
    </source>
</evidence>
<dbReference type="PANTHER" id="PTHR30622:SF2">
    <property type="entry name" value="UNDECAPRENYL-DIPHOSPHATASE"/>
    <property type="match status" value="1"/>
</dbReference>
<protein>
    <recommendedName>
        <fullName evidence="4 14">Undecaprenyl-diphosphatase</fullName>
        <ecNumber evidence="3 14">3.6.1.27</ecNumber>
    </recommendedName>
    <alternativeName>
        <fullName evidence="12 14">Bacitracin resistance protein</fullName>
    </alternativeName>
    <alternativeName>
        <fullName evidence="11 14">Undecaprenyl pyrophosphate phosphatase</fullName>
    </alternativeName>
</protein>
<evidence type="ECO:0000313" key="15">
    <source>
        <dbReference type="EMBL" id="AXJ01114.1"/>
    </source>
</evidence>
<keyword evidence="5 14" id="KW-1003">Cell membrane</keyword>
<dbReference type="GO" id="GO:0050380">
    <property type="term" value="F:undecaprenyl-diphosphatase activity"/>
    <property type="evidence" value="ECO:0007669"/>
    <property type="project" value="UniProtKB-UniRule"/>
</dbReference>
<keyword evidence="14" id="KW-0961">Cell wall biogenesis/degradation</keyword>